<keyword evidence="1" id="KW-1133">Transmembrane helix</keyword>
<proteinExistence type="predicted"/>
<evidence type="ECO:0000313" key="3">
    <source>
        <dbReference type="Proteomes" id="UP000249605"/>
    </source>
</evidence>
<feature type="transmembrane region" description="Helical" evidence="1">
    <location>
        <begin position="34"/>
        <end position="52"/>
    </location>
</feature>
<organism evidence="2 3">
    <name type="scientific">Azospirillum ramasamyi</name>
    <dbReference type="NCBI Taxonomy" id="682998"/>
    <lineage>
        <taxon>Bacteria</taxon>
        <taxon>Pseudomonadati</taxon>
        <taxon>Pseudomonadota</taxon>
        <taxon>Alphaproteobacteria</taxon>
        <taxon>Rhodospirillales</taxon>
        <taxon>Azospirillaceae</taxon>
        <taxon>Azospirillum</taxon>
    </lineage>
</organism>
<keyword evidence="1" id="KW-0812">Transmembrane</keyword>
<sequence>MSLHTDPEERTGQFAEGFEAYVAREHWAPILTQALLYGTILVGVALMLGVPVLNALVLVHVVASVSGFFGGMLAMRLDEMEPGPAAVAMARRSLAAVLVSGVALLLVPFAQ</sequence>
<protein>
    <submittedName>
        <fullName evidence="2">Uncharacterized protein</fullName>
    </submittedName>
</protein>
<feature type="transmembrane region" description="Helical" evidence="1">
    <location>
        <begin position="58"/>
        <end position="77"/>
    </location>
</feature>
<geneLocation type="plasmid" evidence="2 3">
    <name>unnamed2</name>
</geneLocation>
<dbReference type="RefSeq" id="WP_111069510.1">
    <property type="nucleotide sequence ID" value="NZ_CP029832.1"/>
</dbReference>
<evidence type="ECO:0000256" key="1">
    <source>
        <dbReference type="SAM" id="Phobius"/>
    </source>
</evidence>
<gene>
    <name evidence="2" type="ORF">DM194_20995</name>
</gene>
<feature type="transmembrane region" description="Helical" evidence="1">
    <location>
        <begin position="89"/>
        <end position="110"/>
    </location>
</feature>
<accession>A0A2U9SB79</accession>
<name>A0A2U9SB79_9PROT</name>
<keyword evidence="3" id="KW-1185">Reference proteome</keyword>
<dbReference type="KEGG" id="azm:DM194_20995"/>
<dbReference type="OrthoDB" id="7307280at2"/>
<keyword evidence="1" id="KW-0472">Membrane</keyword>
<dbReference type="Proteomes" id="UP000249605">
    <property type="component" value="Plasmid unnamed2"/>
</dbReference>
<keyword evidence="2" id="KW-0614">Plasmid</keyword>
<dbReference type="EMBL" id="CP029832">
    <property type="protein sequence ID" value="AWU96770.1"/>
    <property type="molecule type" value="Genomic_DNA"/>
</dbReference>
<dbReference type="AlphaFoldDB" id="A0A2U9SB79"/>
<evidence type="ECO:0000313" key="2">
    <source>
        <dbReference type="EMBL" id="AWU96770.1"/>
    </source>
</evidence>
<reference evidence="2 3" key="1">
    <citation type="submission" date="2018-06" db="EMBL/GenBank/DDBJ databases">
        <title>Complete genome sequencing of Azospirillum sp. M2T2B2.</title>
        <authorList>
            <person name="Heo J."/>
            <person name="Kim S.-J."/>
            <person name="Kwon S.-W."/>
            <person name="Anandham R."/>
        </authorList>
    </citation>
    <scope>NUCLEOTIDE SEQUENCE [LARGE SCALE GENOMIC DNA]</scope>
    <source>
        <strain evidence="2 3">M2T2B2</strain>
        <plasmid evidence="2 3">unnamed2</plasmid>
    </source>
</reference>